<dbReference type="EMBL" id="JBHSXI010000008">
    <property type="protein sequence ID" value="MFC6888817.1"/>
    <property type="molecule type" value="Genomic_DNA"/>
</dbReference>
<dbReference type="InterPro" id="IPR048925">
    <property type="entry name" value="RdfA"/>
</dbReference>
<organism evidence="1 2">
    <name type="scientific">Halorubrum trueperi</name>
    <dbReference type="NCBI Taxonomy" id="2004704"/>
    <lineage>
        <taxon>Archaea</taxon>
        <taxon>Methanobacteriati</taxon>
        <taxon>Methanobacteriota</taxon>
        <taxon>Stenosarchaea group</taxon>
        <taxon>Halobacteria</taxon>
        <taxon>Halobacteriales</taxon>
        <taxon>Haloferacaceae</taxon>
        <taxon>Halorubrum</taxon>
    </lineage>
</organism>
<proteinExistence type="predicted"/>
<protein>
    <submittedName>
        <fullName evidence="1">Rod-determining factor RdfA</fullName>
    </submittedName>
</protein>
<evidence type="ECO:0000313" key="1">
    <source>
        <dbReference type="EMBL" id="MFC6888817.1"/>
    </source>
</evidence>
<evidence type="ECO:0000313" key="2">
    <source>
        <dbReference type="Proteomes" id="UP001596333"/>
    </source>
</evidence>
<dbReference type="Proteomes" id="UP001596333">
    <property type="component" value="Unassembled WGS sequence"/>
</dbReference>
<sequence>MSDSAGARRSKVARLVDEHDLAGVGDELEARWTATGDDHWSLRDLAAEFNRELVGERLQAAGLRPSDSEIETIVQWLTGAEVGAAERTQLRRRLEREGVDVDALDRDVVTYQAIRSYLRDYRGAEYERASGDRTETVADAIQKLRGRLSSVAETKLEQLRETSHLSLGEFHVMVDVGVYCTECDSRYGIVQLLDAGGCDCGETDR</sequence>
<dbReference type="AlphaFoldDB" id="A0ABD5UL23"/>
<keyword evidence="2" id="KW-1185">Reference proteome</keyword>
<comment type="caution">
    <text evidence="1">The sequence shown here is derived from an EMBL/GenBank/DDBJ whole genome shotgun (WGS) entry which is preliminary data.</text>
</comment>
<dbReference type="RefSeq" id="WP_379766459.1">
    <property type="nucleotide sequence ID" value="NZ_JBHSXI010000008.1"/>
</dbReference>
<gene>
    <name evidence="1" type="primary">rdfA</name>
    <name evidence="1" type="ORF">ACFQEY_07325</name>
</gene>
<accession>A0ABD5UL23</accession>
<dbReference type="Pfam" id="PF21811">
    <property type="entry name" value="RdfA"/>
    <property type="match status" value="1"/>
</dbReference>
<reference evidence="1 2" key="1">
    <citation type="journal article" date="2019" name="Int. J. Syst. Evol. Microbiol.">
        <title>The Global Catalogue of Microorganisms (GCM) 10K type strain sequencing project: providing services to taxonomists for standard genome sequencing and annotation.</title>
        <authorList>
            <consortium name="The Broad Institute Genomics Platform"/>
            <consortium name="The Broad Institute Genome Sequencing Center for Infectious Disease"/>
            <person name="Wu L."/>
            <person name="Ma J."/>
        </authorList>
    </citation>
    <scope>NUCLEOTIDE SEQUENCE [LARGE SCALE GENOMIC DNA]</scope>
    <source>
        <strain evidence="1 2">Y73</strain>
    </source>
</reference>
<name>A0ABD5UL23_9EURY</name>